<keyword evidence="2" id="KW-1185">Reference proteome</keyword>
<gene>
    <name evidence="1" type="ORF">GDS87_06900</name>
</gene>
<evidence type="ECO:0000313" key="2">
    <source>
        <dbReference type="Proteomes" id="UP000373269"/>
    </source>
</evidence>
<dbReference type="EMBL" id="CP045835">
    <property type="protein sequence ID" value="QGG50697.1"/>
    <property type="molecule type" value="Genomic_DNA"/>
</dbReference>
<sequence length="65" mass="7491">MCTVKYRSLERKDYEQIKQLINEAFNIHGLIKDKNDMMQGKEKKSQGSIELFIVSQESRGLGGID</sequence>
<evidence type="ECO:0000313" key="1">
    <source>
        <dbReference type="EMBL" id="QGG50697.1"/>
    </source>
</evidence>
<dbReference type="Proteomes" id="UP000373269">
    <property type="component" value="Chromosome"/>
</dbReference>
<name>A0ABX6D7H8_9BACI</name>
<organism evidence="1 2">
    <name type="scientific">Lysinibacillus pakistanensis</name>
    <dbReference type="NCBI Taxonomy" id="759811"/>
    <lineage>
        <taxon>Bacteria</taxon>
        <taxon>Bacillati</taxon>
        <taxon>Bacillota</taxon>
        <taxon>Bacilli</taxon>
        <taxon>Bacillales</taxon>
        <taxon>Bacillaceae</taxon>
        <taxon>Lysinibacillus</taxon>
    </lineage>
</organism>
<proteinExistence type="predicted"/>
<reference evidence="1 2" key="1">
    <citation type="submission" date="2019-11" db="EMBL/GenBank/DDBJ databases">
        <title>Whole Genome Sequencing and Comparative Genomic Analyses of Lysinibacillus pakistanensis LZH-9, a Halotolerant Strain with Excellent COD Removal Capability.</title>
        <authorList>
            <person name="Zhou H."/>
        </authorList>
    </citation>
    <scope>NUCLEOTIDE SEQUENCE [LARGE SCALE GENOMIC DNA]</scope>
    <source>
        <strain evidence="1 2">LZH-9</strain>
    </source>
</reference>
<accession>A0ABX6D7H8</accession>
<protein>
    <recommendedName>
        <fullName evidence="3">GNAT family N-acetyltransferase</fullName>
    </recommendedName>
</protein>
<evidence type="ECO:0008006" key="3">
    <source>
        <dbReference type="Google" id="ProtNLM"/>
    </source>
</evidence>